<keyword evidence="19" id="KW-0869">Chloride channel</keyword>
<dbReference type="PROSITE" id="PS50929">
    <property type="entry name" value="ABC_TM1F"/>
    <property type="match status" value="2"/>
</dbReference>
<keyword evidence="35" id="KW-1185">Reference proteome</keyword>
<name>A0A8B8A5N0_ACAPL</name>
<dbReference type="InterPro" id="IPR017871">
    <property type="entry name" value="ABC_transporter-like_CS"/>
</dbReference>
<dbReference type="Proteomes" id="UP000694845">
    <property type="component" value="Unplaced"/>
</dbReference>
<comment type="catalytic activity">
    <reaction evidence="30">
        <text>ATP + H2O = ADP + phosphate + H(+)</text>
        <dbReference type="Rhea" id="RHEA:13065"/>
        <dbReference type="ChEBI" id="CHEBI:15377"/>
        <dbReference type="ChEBI" id="CHEBI:15378"/>
        <dbReference type="ChEBI" id="CHEBI:30616"/>
        <dbReference type="ChEBI" id="CHEBI:43474"/>
        <dbReference type="ChEBI" id="CHEBI:456216"/>
    </reaction>
    <physiologicalReaction direction="left-to-right" evidence="30">
        <dbReference type="Rhea" id="RHEA:13066"/>
    </physiologicalReaction>
</comment>
<evidence type="ECO:0000256" key="27">
    <source>
        <dbReference type="ARBA" id="ARBA00033163"/>
    </source>
</evidence>
<feature type="transmembrane region" description="Helical" evidence="32">
    <location>
        <begin position="211"/>
        <end position="230"/>
    </location>
</feature>
<comment type="similarity">
    <text evidence="6">Belongs to the ABC transporter superfamily. ABCC family. Conjugate transporter (TC 3.A.1.208) subfamily.</text>
</comment>
<dbReference type="FunFam" id="1.20.1560.10:FF:000026">
    <property type="entry name" value="Multidrug resistance-associated protein lethal(2)03659"/>
    <property type="match status" value="1"/>
</dbReference>
<evidence type="ECO:0000256" key="6">
    <source>
        <dbReference type="ARBA" id="ARBA00009726"/>
    </source>
</evidence>
<dbReference type="InterPro" id="IPR050173">
    <property type="entry name" value="ABC_transporter_C-like"/>
</dbReference>
<evidence type="ECO:0000256" key="4">
    <source>
        <dbReference type="ARBA" id="ARBA00004520"/>
    </source>
</evidence>
<proteinExistence type="inferred from homology"/>
<sequence>MTGGPVKVRRNPYLSASPLSKLFFTWIGPLFEIAYKNRNLSPSDLDDVLPSDESKHLGDKLEREWAKELQKEKLGTNASLKLALFRTFGWSYAFFSIFAVVEEVIRLSQPFILGRFIDYFSPVLDVQVWEAYVLAGGVTMCAIGLMLVHSPFCFGLKRLAMRIRVSLCTLVYRKMLKLDTISTRQSSSGQVNNLMTNDVNRFDKALISLNYLWLSPLKAAAVFSLLWLEIGWACLPGYAVLVILLPVQAGMSTLFSKFRRRTASYTDKRVGVMTEIIHAMRVIKMYAWEEPFSDLIQKIRKAEMSKIIQASYAVGVNLILSIYGNRLLDVCMISTYALTAPRIYVSTVFVVVSYCATLRGSFLRHFPRAVQLRSECLVSIKRIQNFLLLSEISLPSAGPSNPNHDKSGIHVQDLMGSWDRNLDNPSLSNVSFDVCKGDLLAVVGPVGSGKSSLLMALLKELPTVSGKVNIDGRLAYASQEPWNFSGTVRQNITFGKEFERTKYARILEACALTKDIKAFPSGDRTIIGERGVTLSGGQRARVNLARALYDDADIYLLDDPLSAVDSEVGRHIFDKCVMGYLANKARILVTHQLQFLSTANNILVLKEGHMEAFGPLSDLHQKGIDFASLMKQDEEEDEEDDDVFGDEEHPGFTRQRSKKFSVCSQISVKDDKSHPLEVKPFKEEHSKEGDVTLGVYYKYFKSGANFFMMLLLLISFLGTQTAYILADLWLALWTVEEEKKHAMNLTMLNQSQLEDNEDLDDGNNLLKFNFDFTTAEGAFIYAGFIGLLFLLAIFRLILCFSIMVKSSRNIHNRMFKAIIHSPILFFDTNPTGRILNRFTNDIGLMDDQLPPAFFDFLQLSLLILGTLVLTCIVNYYLLILLLPLVIIFAILKWYALIATRAIKRLDSVSNCKTLGKRYRENVCSSQKNGGMVQLLISTPQKSGVIYTEILQGFTPKPEYHLTCSRSPVFSHTTTSFQGLSTIRAYNKQAQFIQDFQRYQDQHSEAWFAYLAANRWFGLRLDIIVVIFTAGVAFVSVPFKGIIDAGIIAIILSNTLPLTTIFQFVVRQSALVENQMTSVERTIEYTTLEPEAPLTNVKAKPPPTWPQCGALTFNSLSLSYSEDSPRILENITCKVAAKEKVGIVGRSGAGKSSLITALFRLAEPSGVIMLDGITTSNVGLHDLRNKLSIIPQDPVLFTGSLRYNLDPFDQYSDMELWNALDDVQLRSGVQDSAEKLNMEVGASGSKFSVGQRQLICLARAILRQNRVLIMDEATANVDPGTDALIQKTIRTKFLNSTVLTIAHRLHTVIDSDRIMVLDAGKLVEFDHPYALLQRPDSMLSRLVEQTSKAETASLVEAARQYFNQKGLTGISPSSESKPSPTHENMEQAKVDAVSSGISSMVFFNEGFEDVPLDGIGDSTDKTPEGES</sequence>
<reference evidence="36" key="1">
    <citation type="submission" date="2025-08" db="UniProtKB">
        <authorList>
            <consortium name="RefSeq"/>
        </authorList>
    </citation>
    <scope>IDENTIFICATION</scope>
</reference>
<dbReference type="FunFam" id="3.40.50.300:FF:000163">
    <property type="entry name" value="Multidrug resistance-associated protein member 4"/>
    <property type="match status" value="1"/>
</dbReference>
<comment type="similarity">
    <text evidence="5">Belongs to the ABC transporter superfamily. ABCC family. CFTR transporter (TC 3.A.1.202) subfamily.</text>
</comment>
<dbReference type="SUPFAM" id="SSF52540">
    <property type="entry name" value="P-loop containing nucleoside triphosphate hydrolases"/>
    <property type="match status" value="2"/>
</dbReference>
<dbReference type="OMA" id="YSHEMIM"/>
<dbReference type="Pfam" id="PF00005">
    <property type="entry name" value="ABC_tran"/>
    <property type="match status" value="2"/>
</dbReference>
<keyword evidence="14" id="KW-0256">Endoplasmic reticulum</keyword>
<evidence type="ECO:0000256" key="23">
    <source>
        <dbReference type="ARBA" id="ARBA00023303"/>
    </source>
</evidence>
<feature type="transmembrane region" description="Helical" evidence="32">
    <location>
        <begin position="83"/>
        <end position="101"/>
    </location>
</feature>
<dbReference type="GO" id="GO:0005260">
    <property type="term" value="F:intracellularly ATP-gated chloride channel activity"/>
    <property type="evidence" value="ECO:0007669"/>
    <property type="project" value="UniProtKB-EC"/>
</dbReference>
<dbReference type="InterPro" id="IPR003593">
    <property type="entry name" value="AAA+_ATPase"/>
</dbReference>
<keyword evidence="12" id="KW-0547">Nucleotide-binding</keyword>
<feature type="transmembrane region" description="Helical" evidence="32">
    <location>
        <begin position="131"/>
        <end position="154"/>
    </location>
</feature>
<evidence type="ECO:0000256" key="25">
    <source>
        <dbReference type="ARBA" id="ARBA00029720"/>
    </source>
</evidence>
<feature type="transmembrane region" description="Helical" evidence="32">
    <location>
        <begin position="852"/>
        <end position="869"/>
    </location>
</feature>
<evidence type="ECO:0000256" key="30">
    <source>
        <dbReference type="ARBA" id="ARBA00048778"/>
    </source>
</evidence>
<evidence type="ECO:0000256" key="3">
    <source>
        <dbReference type="ARBA" id="ARBA00004477"/>
    </source>
</evidence>
<feature type="domain" description="ABC transmembrane type-1" evidence="34">
    <location>
        <begin position="97"/>
        <end position="362"/>
    </location>
</feature>
<dbReference type="PANTHER" id="PTHR24223">
    <property type="entry name" value="ATP-BINDING CASSETTE SUB-FAMILY C"/>
    <property type="match status" value="1"/>
</dbReference>
<comment type="catalytic activity">
    <reaction evidence="24">
        <text>chloride(in) = chloride(out)</text>
        <dbReference type="Rhea" id="RHEA:29823"/>
        <dbReference type="ChEBI" id="CHEBI:17996"/>
    </reaction>
</comment>
<gene>
    <name evidence="36" type="primary">LOC110990529</name>
</gene>
<evidence type="ECO:0000256" key="8">
    <source>
        <dbReference type="ARBA" id="ARBA00016668"/>
    </source>
</evidence>
<keyword evidence="22" id="KW-0413">Isomerase</keyword>
<dbReference type="InterPro" id="IPR011527">
    <property type="entry name" value="ABC1_TM_dom"/>
</dbReference>
<evidence type="ECO:0000256" key="12">
    <source>
        <dbReference type="ARBA" id="ARBA00022741"/>
    </source>
</evidence>
<comment type="catalytic activity">
    <reaction evidence="29">
        <text>hydrogencarbonate(in) = hydrogencarbonate(out)</text>
        <dbReference type="Rhea" id="RHEA:28695"/>
        <dbReference type="ChEBI" id="CHEBI:17544"/>
    </reaction>
</comment>
<dbReference type="GO" id="GO:0031901">
    <property type="term" value="C:early endosome membrane"/>
    <property type="evidence" value="ECO:0007669"/>
    <property type="project" value="UniProtKB-SubCell"/>
</dbReference>
<feature type="transmembrane region" description="Helical" evidence="32">
    <location>
        <begin position="875"/>
        <end position="895"/>
    </location>
</feature>
<keyword evidence="16 32" id="KW-1133">Transmembrane helix</keyword>
<dbReference type="GO" id="GO:0016887">
    <property type="term" value="F:ATP hydrolysis activity"/>
    <property type="evidence" value="ECO:0007669"/>
    <property type="project" value="InterPro"/>
</dbReference>
<feature type="region of interest" description="Disordered" evidence="31">
    <location>
        <begin position="1407"/>
        <end position="1426"/>
    </location>
</feature>
<evidence type="ECO:0000256" key="14">
    <source>
        <dbReference type="ARBA" id="ARBA00022824"/>
    </source>
</evidence>
<dbReference type="EC" id="5.6.1.6" evidence="7"/>
<dbReference type="InterPro" id="IPR003439">
    <property type="entry name" value="ABC_transporter-like_ATP-bd"/>
</dbReference>
<dbReference type="GO" id="GO:0140359">
    <property type="term" value="F:ABC-type transporter activity"/>
    <property type="evidence" value="ECO:0007669"/>
    <property type="project" value="InterPro"/>
</dbReference>
<evidence type="ECO:0000256" key="16">
    <source>
        <dbReference type="ARBA" id="ARBA00022989"/>
    </source>
</evidence>
<evidence type="ECO:0000256" key="24">
    <source>
        <dbReference type="ARBA" id="ARBA00024167"/>
    </source>
</evidence>
<keyword evidence="13" id="KW-0967">Endosome</keyword>
<feature type="compositionally biased region" description="Polar residues" evidence="31">
    <location>
        <begin position="1365"/>
        <end position="1381"/>
    </location>
</feature>
<feature type="transmembrane region" description="Helical" evidence="32">
    <location>
        <begin position="706"/>
        <end position="726"/>
    </location>
</feature>
<dbReference type="PANTHER" id="PTHR24223:SF456">
    <property type="entry name" value="MULTIDRUG RESISTANCE-ASSOCIATED PROTEIN LETHAL(2)03659"/>
    <property type="match status" value="1"/>
</dbReference>
<feature type="domain" description="ABC transmembrane type-1" evidence="34">
    <location>
        <begin position="710"/>
        <end position="1073"/>
    </location>
</feature>
<dbReference type="GeneID" id="110990529"/>
<keyword evidence="11 32" id="KW-0812">Transmembrane</keyword>
<organism evidence="35 36">
    <name type="scientific">Acanthaster planci</name>
    <name type="common">Crown-of-thorns starfish</name>
    <dbReference type="NCBI Taxonomy" id="133434"/>
    <lineage>
        <taxon>Eukaryota</taxon>
        <taxon>Metazoa</taxon>
        <taxon>Echinodermata</taxon>
        <taxon>Eleutherozoa</taxon>
        <taxon>Asterozoa</taxon>
        <taxon>Asteroidea</taxon>
        <taxon>Valvatacea</taxon>
        <taxon>Valvatida</taxon>
        <taxon>Acanthasteridae</taxon>
        <taxon>Acanthaster</taxon>
    </lineage>
</organism>
<evidence type="ECO:0000256" key="17">
    <source>
        <dbReference type="ARBA" id="ARBA00023065"/>
    </source>
</evidence>
<dbReference type="Gene3D" id="3.40.50.300">
    <property type="entry name" value="P-loop containing nucleotide triphosphate hydrolases"/>
    <property type="match status" value="2"/>
</dbReference>
<feature type="transmembrane region" description="Helical" evidence="32">
    <location>
        <begin position="1020"/>
        <end position="1038"/>
    </location>
</feature>
<keyword evidence="20" id="KW-0325">Glycoprotein</keyword>
<dbReference type="PROSITE" id="PS00211">
    <property type="entry name" value="ABC_TRANSPORTER_1"/>
    <property type="match status" value="2"/>
</dbReference>
<dbReference type="GO" id="GO:0016324">
    <property type="term" value="C:apical plasma membrane"/>
    <property type="evidence" value="ECO:0007669"/>
    <property type="project" value="UniProtKB-SubCell"/>
</dbReference>
<feature type="compositionally biased region" description="Basic and acidic residues" evidence="31">
    <location>
        <begin position="1417"/>
        <end position="1426"/>
    </location>
</feature>
<dbReference type="OrthoDB" id="6500128at2759"/>
<evidence type="ECO:0000313" key="36">
    <source>
        <dbReference type="RefSeq" id="XP_022111266.1"/>
    </source>
</evidence>
<dbReference type="GO" id="GO:0005524">
    <property type="term" value="F:ATP binding"/>
    <property type="evidence" value="ECO:0007669"/>
    <property type="project" value="UniProtKB-KW"/>
</dbReference>
<keyword evidence="17" id="KW-0406">Ion transport</keyword>
<dbReference type="SMART" id="SM00382">
    <property type="entry name" value="AAA"/>
    <property type="match status" value="2"/>
</dbReference>
<dbReference type="SUPFAM" id="SSF90123">
    <property type="entry name" value="ABC transporter transmembrane region"/>
    <property type="match status" value="2"/>
</dbReference>
<evidence type="ECO:0000256" key="15">
    <source>
        <dbReference type="ARBA" id="ARBA00022840"/>
    </source>
</evidence>
<dbReference type="Pfam" id="PF00664">
    <property type="entry name" value="ABC_membrane"/>
    <property type="match status" value="2"/>
</dbReference>
<dbReference type="GO" id="GO:0055038">
    <property type="term" value="C:recycling endosome membrane"/>
    <property type="evidence" value="ECO:0007669"/>
    <property type="project" value="UniProtKB-SubCell"/>
</dbReference>
<evidence type="ECO:0000256" key="29">
    <source>
        <dbReference type="ARBA" id="ARBA00044653"/>
    </source>
</evidence>
<keyword evidence="18 32" id="KW-0472">Membrane</keyword>
<evidence type="ECO:0000313" key="35">
    <source>
        <dbReference type="Proteomes" id="UP000694845"/>
    </source>
</evidence>
<comment type="subcellular location">
    <subcellularLocation>
        <location evidence="2">Apical cell membrane</location>
        <topology evidence="2">Multi-pass membrane protein</topology>
    </subcellularLocation>
    <subcellularLocation>
        <location evidence="4">Early endosome membrane</location>
        <topology evidence="4">Multi-pass membrane protein</topology>
    </subcellularLocation>
    <subcellularLocation>
        <location evidence="3">Endoplasmic reticulum membrane</location>
        <topology evidence="3">Multi-pass membrane protein</topology>
    </subcellularLocation>
    <subcellularLocation>
        <location evidence="1">Recycling endosome membrane</location>
        <topology evidence="1">Multi-pass membrane protein</topology>
    </subcellularLocation>
</comment>
<evidence type="ECO:0000256" key="13">
    <source>
        <dbReference type="ARBA" id="ARBA00022753"/>
    </source>
</evidence>
<dbReference type="GO" id="GO:0005789">
    <property type="term" value="C:endoplasmic reticulum membrane"/>
    <property type="evidence" value="ECO:0007669"/>
    <property type="project" value="UniProtKB-SubCell"/>
</dbReference>
<dbReference type="KEGG" id="aplc:110990529"/>
<keyword evidence="10" id="KW-0597">Phosphoprotein</keyword>
<feature type="transmembrane region" description="Helical" evidence="32">
    <location>
        <begin position="307"/>
        <end position="323"/>
    </location>
</feature>
<evidence type="ECO:0000256" key="7">
    <source>
        <dbReference type="ARBA" id="ARBA00012195"/>
    </source>
</evidence>
<protein>
    <recommendedName>
        <fullName evidence="8">Cystic fibrosis transmembrane conductance regulator</fullName>
        <ecNumber evidence="7">5.6.1.6</ecNumber>
    </recommendedName>
    <alternativeName>
        <fullName evidence="25">ATP-binding cassette sub-family C member 7</fullName>
    </alternativeName>
    <alternativeName>
        <fullName evidence="26">Channel conductance-controlling ATPase</fullName>
    </alternativeName>
    <alternativeName>
        <fullName evidence="27">cAMP-dependent chloride channel</fullName>
    </alternativeName>
</protein>
<feature type="transmembrane region" description="Helical" evidence="32">
    <location>
        <begin position="236"/>
        <end position="255"/>
    </location>
</feature>
<evidence type="ECO:0000256" key="18">
    <source>
        <dbReference type="ARBA" id="ARBA00023136"/>
    </source>
</evidence>
<keyword evidence="23" id="KW-0407">Ion channel</keyword>
<feature type="domain" description="ABC transporter" evidence="33">
    <location>
        <begin position="1110"/>
        <end position="1343"/>
    </location>
</feature>
<evidence type="ECO:0000256" key="26">
    <source>
        <dbReference type="ARBA" id="ARBA00031358"/>
    </source>
</evidence>
<dbReference type="InterPro" id="IPR036640">
    <property type="entry name" value="ABC1_TM_sf"/>
</dbReference>
<evidence type="ECO:0000256" key="28">
    <source>
        <dbReference type="ARBA" id="ARBA00034073"/>
    </source>
</evidence>
<dbReference type="CDD" id="cd03244">
    <property type="entry name" value="ABCC_MRP_domain2"/>
    <property type="match status" value="1"/>
</dbReference>
<evidence type="ECO:0000256" key="1">
    <source>
        <dbReference type="ARBA" id="ARBA00004195"/>
    </source>
</evidence>
<feature type="transmembrane region" description="Helical" evidence="32">
    <location>
        <begin position="778"/>
        <end position="804"/>
    </location>
</feature>
<feature type="region of interest" description="Disordered" evidence="31">
    <location>
        <begin position="1365"/>
        <end position="1389"/>
    </location>
</feature>
<evidence type="ECO:0000256" key="22">
    <source>
        <dbReference type="ARBA" id="ARBA00023235"/>
    </source>
</evidence>
<dbReference type="InterPro" id="IPR009147">
    <property type="entry name" value="CFTR/ABCC7"/>
</dbReference>
<evidence type="ECO:0000256" key="10">
    <source>
        <dbReference type="ARBA" id="ARBA00022553"/>
    </source>
</evidence>
<accession>A0A8B8A5N0</accession>
<dbReference type="InterPro" id="IPR027417">
    <property type="entry name" value="P-loop_NTPase"/>
</dbReference>
<evidence type="ECO:0000259" key="34">
    <source>
        <dbReference type="PROSITE" id="PS50929"/>
    </source>
</evidence>
<dbReference type="CDD" id="cd03250">
    <property type="entry name" value="ABCC_MRP_domain1"/>
    <property type="match status" value="1"/>
</dbReference>
<feature type="domain" description="ABC transporter" evidence="33">
    <location>
        <begin position="409"/>
        <end position="632"/>
    </location>
</feature>
<dbReference type="GO" id="GO:0034707">
    <property type="term" value="C:chloride channel complex"/>
    <property type="evidence" value="ECO:0007669"/>
    <property type="project" value="UniProtKB-KW"/>
</dbReference>
<evidence type="ECO:0000256" key="9">
    <source>
        <dbReference type="ARBA" id="ARBA00022448"/>
    </source>
</evidence>
<keyword evidence="9" id="KW-0813">Transport</keyword>
<evidence type="ECO:0000256" key="2">
    <source>
        <dbReference type="ARBA" id="ARBA00004424"/>
    </source>
</evidence>
<keyword evidence="15" id="KW-0067">ATP-binding</keyword>
<dbReference type="PROSITE" id="PS50893">
    <property type="entry name" value="ABC_TRANSPORTER_2"/>
    <property type="match status" value="2"/>
</dbReference>
<dbReference type="FunFam" id="3.40.50.300:FF:000482">
    <property type="entry name" value="Multidrug resistance-associated protein member 4"/>
    <property type="match status" value="1"/>
</dbReference>
<evidence type="ECO:0000259" key="33">
    <source>
        <dbReference type="PROSITE" id="PS50893"/>
    </source>
</evidence>
<keyword evidence="21" id="KW-0868">Chloride</keyword>
<evidence type="ECO:0000256" key="31">
    <source>
        <dbReference type="SAM" id="MobiDB-lite"/>
    </source>
</evidence>
<dbReference type="PRINTS" id="PR01851">
    <property type="entry name" value="CYSFIBREGLTR"/>
</dbReference>
<dbReference type="Gene3D" id="1.20.1560.10">
    <property type="entry name" value="ABC transporter type 1, transmembrane domain"/>
    <property type="match status" value="2"/>
</dbReference>
<evidence type="ECO:0000256" key="19">
    <source>
        <dbReference type="ARBA" id="ARBA00023173"/>
    </source>
</evidence>
<evidence type="ECO:0000256" key="20">
    <source>
        <dbReference type="ARBA" id="ARBA00023180"/>
    </source>
</evidence>
<evidence type="ECO:0000256" key="32">
    <source>
        <dbReference type="SAM" id="Phobius"/>
    </source>
</evidence>
<evidence type="ECO:0000256" key="21">
    <source>
        <dbReference type="ARBA" id="ARBA00023214"/>
    </source>
</evidence>
<evidence type="ECO:0000256" key="11">
    <source>
        <dbReference type="ARBA" id="ARBA00022692"/>
    </source>
</evidence>
<dbReference type="RefSeq" id="XP_022111266.1">
    <property type="nucleotide sequence ID" value="XM_022255574.1"/>
</dbReference>
<comment type="catalytic activity">
    <reaction evidence="28">
        <text>ATP + H2O + closed Cl(-) channel = ADP + phosphate + open Cl(-) channel.</text>
        <dbReference type="EC" id="5.6.1.6"/>
    </reaction>
</comment>
<evidence type="ECO:0000256" key="5">
    <source>
        <dbReference type="ARBA" id="ARBA00009118"/>
    </source>
</evidence>
<feature type="transmembrane region" description="Helical" evidence="32">
    <location>
        <begin position="343"/>
        <end position="363"/>
    </location>
</feature>